<dbReference type="Proteomes" id="UP001162030">
    <property type="component" value="Chromosome"/>
</dbReference>
<proteinExistence type="predicted"/>
<accession>A0ABN8WX76</accession>
<evidence type="ECO:0000313" key="1">
    <source>
        <dbReference type="EMBL" id="CAI8735294.1"/>
    </source>
</evidence>
<name>A0ABN8WX76_9GAMM</name>
<evidence type="ECO:0000313" key="2">
    <source>
        <dbReference type="Proteomes" id="UP001162030"/>
    </source>
</evidence>
<keyword evidence="2" id="KW-1185">Reference proteome</keyword>
<protein>
    <submittedName>
        <fullName evidence="1">Uncharacterized protein</fullName>
    </submittedName>
</protein>
<gene>
    <name evidence="1" type="ORF">MSZNOR_0360</name>
</gene>
<dbReference type="RefSeq" id="WP_051331738.1">
    <property type="nucleotide sequence ID" value="NZ_OX458333.1"/>
</dbReference>
<reference evidence="1 2" key="1">
    <citation type="submission" date="2023-03" db="EMBL/GenBank/DDBJ databases">
        <authorList>
            <person name="Pearce D."/>
        </authorList>
    </citation>
    <scope>NUCLEOTIDE SEQUENCE [LARGE SCALE GENOMIC DNA]</scope>
    <source>
        <strain evidence="1">Msz</strain>
    </source>
</reference>
<organism evidence="1 2">
    <name type="scientific">Methylocaldum szegediense</name>
    <dbReference type="NCBI Taxonomy" id="73780"/>
    <lineage>
        <taxon>Bacteria</taxon>
        <taxon>Pseudomonadati</taxon>
        <taxon>Pseudomonadota</taxon>
        <taxon>Gammaproteobacteria</taxon>
        <taxon>Methylococcales</taxon>
        <taxon>Methylococcaceae</taxon>
        <taxon>Methylocaldum</taxon>
    </lineage>
</organism>
<dbReference type="EMBL" id="OX458333">
    <property type="protein sequence ID" value="CAI8735294.1"/>
    <property type="molecule type" value="Genomic_DNA"/>
</dbReference>
<sequence>MRGAVRRSVLALAGLVLFGSTWPALADWAGFRDYVAIAEVRVEEESIRVEIRLRENGLPRLRALLGLAAEAPVSEIAGQILRMVADRSAIPEVRPIAVWRVDSSNNGGRGAEPYYQAEMTVPLRSRPRVLNLIPPDRADKELGLVVLHRGVPVADPAPLSKPARLQLDWSDPWRSRFDDAEHVRRHTEPRSFVYVEPYEVRHELLLKLKDLLPELDFVPVNPHRIQGEERERLKQAIGDLLLHRNPLRLDGLAAIPRLDRVEFVRYRREGVEIVPGGEPLDSATAVVGAILVYLTKRPAAEVELSWELFAAGESSRSVSLQLDDEIFDADVTRRDPVFRWSREEALGISPTQDALPTTIGSTEATSAPESLLLRVSGIVLAAAVAWRWRRSRLLPPGAGAQLSLTLAVAGCVVFYPEIARFSAHAGSAVLVGHGEEVMKAELQALLHNVYRAFELPEEEAAYDRLAMSLSGDVLEDVYLHQRRTLLQRGKGLGGDGRVQRVEVLSSDIESVDPESGRVSVAARWIAHGSVSHWGHSHPRDTLYAARLALSRAEDGRLKITDLEFTEERGTDPGM</sequence>